<dbReference type="GeneID" id="5889547"/>
<name>A9UUE1_MONBE</name>
<evidence type="ECO:0000313" key="2">
    <source>
        <dbReference type="EMBL" id="EDQ91081.1"/>
    </source>
</evidence>
<dbReference type="AlphaFoldDB" id="A9UUE1"/>
<protein>
    <submittedName>
        <fullName evidence="2">Uncharacterized protein</fullName>
    </submittedName>
</protein>
<dbReference type="Gene3D" id="6.20.120.50">
    <property type="match status" value="1"/>
</dbReference>
<feature type="region of interest" description="Disordered" evidence="1">
    <location>
        <begin position="34"/>
        <end position="58"/>
    </location>
</feature>
<gene>
    <name evidence="2" type="ORF">MONBRDRAFT_6837</name>
</gene>
<proteinExistence type="predicted"/>
<accession>A9UUE1</accession>
<evidence type="ECO:0000313" key="3">
    <source>
        <dbReference type="Proteomes" id="UP000001357"/>
    </source>
</evidence>
<reference evidence="2 3" key="1">
    <citation type="journal article" date="2008" name="Nature">
        <title>The genome of the choanoflagellate Monosiga brevicollis and the origin of metazoans.</title>
        <authorList>
            <consortium name="JGI Sequencing"/>
            <person name="King N."/>
            <person name="Westbrook M.J."/>
            <person name="Young S.L."/>
            <person name="Kuo A."/>
            <person name="Abedin M."/>
            <person name="Chapman J."/>
            <person name="Fairclough S."/>
            <person name="Hellsten U."/>
            <person name="Isogai Y."/>
            <person name="Letunic I."/>
            <person name="Marr M."/>
            <person name="Pincus D."/>
            <person name="Putnam N."/>
            <person name="Rokas A."/>
            <person name="Wright K.J."/>
            <person name="Zuzow R."/>
            <person name="Dirks W."/>
            <person name="Good M."/>
            <person name="Goodstein D."/>
            <person name="Lemons D."/>
            <person name="Li W."/>
            <person name="Lyons J.B."/>
            <person name="Morris A."/>
            <person name="Nichols S."/>
            <person name="Richter D.J."/>
            <person name="Salamov A."/>
            <person name="Bork P."/>
            <person name="Lim W.A."/>
            <person name="Manning G."/>
            <person name="Miller W.T."/>
            <person name="McGinnis W."/>
            <person name="Shapiro H."/>
            <person name="Tjian R."/>
            <person name="Grigoriev I.V."/>
            <person name="Rokhsar D."/>
        </authorList>
    </citation>
    <scope>NUCLEOTIDE SEQUENCE [LARGE SCALE GENOMIC DNA]</scope>
    <source>
        <strain evidence="3">MX1 / ATCC 50154</strain>
    </source>
</reference>
<dbReference type="KEGG" id="mbr:MONBRDRAFT_6837"/>
<dbReference type="InParanoid" id="A9UUE1"/>
<evidence type="ECO:0000256" key="1">
    <source>
        <dbReference type="SAM" id="MobiDB-lite"/>
    </source>
</evidence>
<dbReference type="RefSeq" id="XP_001744378.1">
    <property type="nucleotide sequence ID" value="XM_001744326.1"/>
</dbReference>
<dbReference type="EMBL" id="CH991546">
    <property type="protein sequence ID" value="EDQ91081.1"/>
    <property type="molecule type" value="Genomic_DNA"/>
</dbReference>
<dbReference type="Proteomes" id="UP000001357">
    <property type="component" value="Unassembled WGS sequence"/>
</dbReference>
<organism evidence="2 3">
    <name type="scientific">Monosiga brevicollis</name>
    <name type="common">Choanoflagellate</name>
    <dbReference type="NCBI Taxonomy" id="81824"/>
    <lineage>
        <taxon>Eukaryota</taxon>
        <taxon>Choanoflagellata</taxon>
        <taxon>Craspedida</taxon>
        <taxon>Salpingoecidae</taxon>
        <taxon>Monosiga</taxon>
    </lineage>
</organism>
<sequence>MAELLADSKAAVEATAEAIIEQLENTSAEVAQKDQDIELEQAGSGDGSGAKPVPDSSRSTTFTIAAFHDGGATCVLHTNDFCEARLPSLCLPRGVRVGTVLHLQVDVDTDTTRDQVDQLAALQTKLLVEMEHGQ</sequence>
<keyword evidence="3" id="KW-1185">Reference proteome</keyword>